<dbReference type="OrthoDB" id="1585644at2759"/>
<dbReference type="AlphaFoldDB" id="A0A835HS61"/>
<evidence type="ECO:0000313" key="4">
    <source>
        <dbReference type="Proteomes" id="UP000631114"/>
    </source>
</evidence>
<dbReference type="Proteomes" id="UP000631114">
    <property type="component" value="Unassembled WGS sequence"/>
</dbReference>
<evidence type="ECO:0000313" key="3">
    <source>
        <dbReference type="EMBL" id="KAF9604771.1"/>
    </source>
</evidence>
<gene>
    <name evidence="3" type="ORF">IFM89_010312</name>
</gene>
<feature type="region of interest" description="Disordered" evidence="1">
    <location>
        <begin position="168"/>
        <end position="193"/>
    </location>
</feature>
<evidence type="ECO:0000256" key="1">
    <source>
        <dbReference type="SAM" id="MobiDB-lite"/>
    </source>
</evidence>
<dbReference type="InterPro" id="IPR055285">
    <property type="entry name" value="ANKRD13_C"/>
</dbReference>
<dbReference type="InterPro" id="IPR024055">
    <property type="entry name" value="TIF2_asu_C"/>
</dbReference>
<dbReference type="SUPFAM" id="SSF110993">
    <property type="entry name" value="eIF-2-alpha, C-terminal domain"/>
    <property type="match status" value="1"/>
</dbReference>
<dbReference type="Pfam" id="PF11904">
    <property type="entry name" value="ANKRD13_C"/>
    <property type="match status" value="1"/>
</dbReference>
<feature type="compositionally biased region" description="Basic and acidic residues" evidence="1">
    <location>
        <begin position="168"/>
        <end position="179"/>
    </location>
</feature>
<keyword evidence="4" id="KW-1185">Reference proteome</keyword>
<feature type="domain" description="Ankyrin repeat" evidence="2">
    <location>
        <begin position="196"/>
        <end position="239"/>
    </location>
</feature>
<dbReference type="EMBL" id="JADFTS010000005">
    <property type="protein sequence ID" value="KAF9604771.1"/>
    <property type="molecule type" value="Genomic_DNA"/>
</dbReference>
<organism evidence="3 4">
    <name type="scientific">Coptis chinensis</name>
    <dbReference type="NCBI Taxonomy" id="261450"/>
    <lineage>
        <taxon>Eukaryota</taxon>
        <taxon>Viridiplantae</taxon>
        <taxon>Streptophyta</taxon>
        <taxon>Embryophyta</taxon>
        <taxon>Tracheophyta</taxon>
        <taxon>Spermatophyta</taxon>
        <taxon>Magnoliopsida</taxon>
        <taxon>Ranunculales</taxon>
        <taxon>Ranunculaceae</taxon>
        <taxon>Coptidoideae</taxon>
        <taxon>Coptis</taxon>
    </lineage>
</organism>
<proteinExistence type="predicted"/>
<comment type="caution">
    <text evidence="3">The sequence shown here is derived from an EMBL/GenBank/DDBJ whole genome shotgun (WGS) entry which is preliminary data.</text>
</comment>
<evidence type="ECO:0000259" key="2">
    <source>
        <dbReference type="Pfam" id="PF11904"/>
    </source>
</evidence>
<sequence>MQANGFIVAAMDKSPYELLKISISVLVGLYTEKMDMHMRLIVNDPDSILNSLTLEIKEVDPDGKEPCNTPILLHFTVAIAESLKVFGNEDCPVKMKFVAPPLYALTTQTLDKCLFGGWRKPEAKHETHKILLPPRSSLCVEEKVSDLLGDSPPRNRLGRHSVYIAAKGDELRRGRDTRKPSLSSKSSHRRKESHYFPVNVANPVVPTIRVLVTFTEFEELQPLGEFSTPPLSPRSAGNESPAVMQATGSSRLHWIKATMNC</sequence>
<reference evidence="3 4" key="1">
    <citation type="submission" date="2020-10" db="EMBL/GenBank/DDBJ databases">
        <title>The Coptis chinensis genome and diversification of protoberbering-type alkaloids.</title>
        <authorList>
            <person name="Wang B."/>
            <person name="Shu S."/>
            <person name="Song C."/>
            <person name="Liu Y."/>
        </authorList>
    </citation>
    <scope>NUCLEOTIDE SEQUENCE [LARGE SCALE GENOMIC DNA]</scope>
    <source>
        <strain evidence="3">HL-2020</strain>
        <tissue evidence="3">Leaf</tissue>
    </source>
</reference>
<accession>A0A835HS61</accession>
<name>A0A835HS61_9MAGN</name>
<feature type="region of interest" description="Disordered" evidence="1">
    <location>
        <begin position="223"/>
        <end position="242"/>
    </location>
</feature>
<protein>
    <recommendedName>
        <fullName evidence="2">Ankyrin repeat domain-containing protein</fullName>
    </recommendedName>
</protein>